<dbReference type="InterPro" id="IPR014017">
    <property type="entry name" value="DNA_helicase_UvrD-like_C"/>
</dbReference>
<dbReference type="PANTHER" id="PTHR11070:SF55">
    <property type="entry name" value="DNA 3'-5' HELICASE"/>
    <property type="match status" value="1"/>
</dbReference>
<comment type="catalytic activity">
    <reaction evidence="14">
        <text>ATP + H2O = ADP + phosphate + H(+)</text>
        <dbReference type="Rhea" id="RHEA:13065"/>
        <dbReference type="ChEBI" id="CHEBI:15377"/>
        <dbReference type="ChEBI" id="CHEBI:15378"/>
        <dbReference type="ChEBI" id="CHEBI:30616"/>
        <dbReference type="ChEBI" id="CHEBI:43474"/>
        <dbReference type="ChEBI" id="CHEBI:456216"/>
        <dbReference type="EC" id="5.6.2.4"/>
    </reaction>
</comment>
<dbReference type="InterPro" id="IPR011604">
    <property type="entry name" value="PDDEXK-like_dom_sf"/>
</dbReference>
<dbReference type="Proteomes" id="UP000297866">
    <property type="component" value="Unassembled WGS sequence"/>
</dbReference>
<comment type="similarity">
    <text evidence="1">Belongs to the helicase family. UvrD subfamily.</text>
</comment>
<dbReference type="CDD" id="cd17932">
    <property type="entry name" value="DEXQc_UvrD"/>
    <property type="match status" value="1"/>
</dbReference>
<evidence type="ECO:0000256" key="2">
    <source>
        <dbReference type="ARBA" id="ARBA00022722"/>
    </source>
</evidence>
<dbReference type="RefSeq" id="WP_134490201.1">
    <property type="nucleotide sequence ID" value="NZ_SOEZ01000043.1"/>
</dbReference>
<gene>
    <name evidence="18" type="ORF">E3O23_08910</name>
</gene>
<keyword evidence="5 15" id="KW-0378">Hydrolase</keyword>
<dbReference type="InterPro" id="IPR014016">
    <property type="entry name" value="UvrD-like_ATP-bd"/>
</dbReference>
<evidence type="ECO:0000256" key="6">
    <source>
        <dbReference type="ARBA" id="ARBA00022806"/>
    </source>
</evidence>
<proteinExistence type="inferred from homology"/>
<name>A0A4R8UGF2_9MICO</name>
<keyword evidence="4" id="KW-0227">DNA damage</keyword>
<evidence type="ECO:0000256" key="3">
    <source>
        <dbReference type="ARBA" id="ARBA00022741"/>
    </source>
</evidence>
<dbReference type="InterPro" id="IPR038726">
    <property type="entry name" value="PDDEXK_AddAB-type"/>
</dbReference>
<dbReference type="GO" id="GO:0000725">
    <property type="term" value="P:recombinational repair"/>
    <property type="evidence" value="ECO:0007669"/>
    <property type="project" value="TreeGrafter"/>
</dbReference>
<evidence type="ECO:0000256" key="10">
    <source>
        <dbReference type="ARBA" id="ARBA00023204"/>
    </source>
</evidence>
<comment type="caution">
    <text evidence="18">The sequence shown here is derived from an EMBL/GenBank/DDBJ whole genome shotgun (WGS) entry which is preliminary data.</text>
</comment>
<evidence type="ECO:0000256" key="5">
    <source>
        <dbReference type="ARBA" id="ARBA00022801"/>
    </source>
</evidence>
<evidence type="ECO:0000256" key="8">
    <source>
        <dbReference type="ARBA" id="ARBA00022840"/>
    </source>
</evidence>
<evidence type="ECO:0000256" key="11">
    <source>
        <dbReference type="ARBA" id="ARBA00023235"/>
    </source>
</evidence>
<dbReference type="EC" id="5.6.2.4" evidence="13"/>
<dbReference type="OrthoDB" id="4812256at2"/>
<keyword evidence="11" id="KW-0413">Isomerase</keyword>
<dbReference type="InterPro" id="IPR027417">
    <property type="entry name" value="P-loop_NTPase"/>
</dbReference>
<feature type="domain" description="UvrD-like helicase C-terminal" evidence="17">
    <location>
        <begin position="382"/>
        <end position="698"/>
    </location>
</feature>
<feature type="binding site" evidence="15">
    <location>
        <begin position="42"/>
        <end position="49"/>
    </location>
    <ligand>
        <name>ATP</name>
        <dbReference type="ChEBI" id="CHEBI:30616"/>
    </ligand>
</feature>
<evidence type="ECO:0000256" key="14">
    <source>
        <dbReference type="ARBA" id="ARBA00048988"/>
    </source>
</evidence>
<dbReference type="GO" id="GO:0033202">
    <property type="term" value="C:DNA helicase complex"/>
    <property type="evidence" value="ECO:0007669"/>
    <property type="project" value="TreeGrafter"/>
</dbReference>
<dbReference type="Gene3D" id="3.40.50.300">
    <property type="entry name" value="P-loop containing nucleotide triphosphate hydrolases"/>
    <property type="match status" value="3"/>
</dbReference>
<evidence type="ECO:0000313" key="18">
    <source>
        <dbReference type="EMBL" id="TFB51261.1"/>
    </source>
</evidence>
<evidence type="ECO:0000256" key="1">
    <source>
        <dbReference type="ARBA" id="ARBA00009922"/>
    </source>
</evidence>
<evidence type="ECO:0000256" key="7">
    <source>
        <dbReference type="ARBA" id="ARBA00022839"/>
    </source>
</evidence>
<evidence type="ECO:0000256" key="4">
    <source>
        <dbReference type="ARBA" id="ARBA00022763"/>
    </source>
</evidence>
<keyword evidence="19" id="KW-1185">Reference proteome</keyword>
<evidence type="ECO:0000313" key="19">
    <source>
        <dbReference type="Proteomes" id="UP000297866"/>
    </source>
</evidence>
<dbReference type="Gene3D" id="1.10.10.160">
    <property type="match status" value="1"/>
</dbReference>
<dbReference type="GO" id="GO:0043138">
    <property type="term" value="F:3'-5' DNA helicase activity"/>
    <property type="evidence" value="ECO:0007669"/>
    <property type="project" value="UniProtKB-EC"/>
</dbReference>
<keyword evidence="8 15" id="KW-0067">ATP-binding</keyword>
<dbReference type="AlphaFoldDB" id="A0A4R8UGF2"/>
<dbReference type="InterPro" id="IPR013986">
    <property type="entry name" value="DExx_box_DNA_helicase_dom_sf"/>
</dbReference>
<sequence length="1129" mass="122401">MNPASPPAVSAVQIAEALGKPTPTAEQQAVIQAPLVPTLVVAGAGSGKTETMANRVLWLLANGHATPDQILGLTFTRKAAGELAERINERIAQLVEVGLMPRPAGLADDGVTRDSSDLFDTPTVSTYNSFASRLFSDNALLLGREPESVLLSETSAWLLARRTVIEHGDNRLVPFGKNLDTVTDAVLRLSRALAENPPAFVHGEPAGSHDLAGLAEGFAYLPDLPYGSAAKKKPYDSVMDSLAAVAPLPVLAELADRYQLEKRRLGLIEFSDQVALALQVCRKVDSVGVRARDQHRIVLLDEYQDTSVLQTELLHTLFADHPVMAVGDPHQSIYGWRGASSANLLGFRADFNRAPVNLADAGAARPASRDAMSLSYTWRNPASVLDVANTLVAPLSEALRARPGGIQVETLKVPGGKEAGRVDGLMLETMAEEAEHVARWFAARLDGGSRSGAMLFRARRDMEFFAEVLRAHGVKAHVLGLGGLLSTPEVADVVSVLRVAHDPSAGSELVRLLSGGRWRIGPRDLQALAGVASWLASHDWAQQAVSDELKAKIRASVAGDDVSSLVDALDFVAAASETHGQLAGFSDEGRGRLREAGRQLAWFRSRAGLPLLDFVRLIEQETLLDVELVANESHGRGLANLYAFHDTVTAFLDSDEQGSLGSFLRWLARAERQDDLGPRGETSEPGTVQLLTVHGAKGLEWDFVAIPNLTENSLPAKAKEGAGWLRFGELPYPMRGDRAELPELQHSGHDTQKSYDTEFARYKAELGARHAAEERRLIYVATTRAQRELLLTGSFWAGGSTVRKPSRFLVELSDAGLIEPVAVDSAETEKPEVVGAGRETWPFDPLGTRRPVVEAAADLVLAAGDSGQDRPTIWTHDVTLLLEERALRLAGAGVMALPTRIPASRFKDYLDDPAAVAAGLRRPMPEKPYRATRLGTLFHSWVERRAGGAGSGDLVDAGPEELDLDFELGHEPEGGAESADDAELAERRQFERFKATFERSQWAARKPEEVELEIHHVMCGQVFICKLDAVYGTETGYQVVDWKTGKAPRNAADLELKQTQLALYRLAYARWKGIDPALVDAVFYFVADDTIVVPDRLYSEEDLVAAWSSVARPMSTGPVAASESWKGRG</sequence>
<dbReference type="GO" id="GO:0003677">
    <property type="term" value="F:DNA binding"/>
    <property type="evidence" value="ECO:0007669"/>
    <property type="project" value="UniProtKB-KW"/>
</dbReference>
<protein>
    <recommendedName>
        <fullName evidence="13">DNA 3'-5' helicase</fullName>
        <ecNumber evidence="13">5.6.2.4</ecNumber>
    </recommendedName>
</protein>
<dbReference type="SUPFAM" id="SSF52540">
    <property type="entry name" value="P-loop containing nucleoside triphosphate hydrolases"/>
    <property type="match status" value="1"/>
</dbReference>
<dbReference type="EMBL" id="SOEZ01000043">
    <property type="protein sequence ID" value="TFB51261.1"/>
    <property type="molecule type" value="Genomic_DNA"/>
</dbReference>
<evidence type="ECO:0000256" key="9">
    <source>
        <dbReference type="ARBA" id="ARBA00023125"/>
    </source>
</evidence>
<keyword evidence="9" id="KW-0238">DNA-binding</keyword>
<evidence type="ECO:0000256" key="12">
    <source>
        <dbReference type="ARBA" id="ARBA00034617"/>
    </source>
</evidence>
<reference evidence="18 19" key="1">
    <citation type="submission" date="2019-03" db="EMBL/GenBank/DDBJ databases">
        <title>Genomics of glacier-inhabiting Cryobacterium strains.</title>
        <authorList>
            <person name="Liu Q."/>
            <person name="Xin Y.-H."/>
        </authorList>
    </citation>
    <scope>NUCLEOTIDE SEQUENCE [LARGE SCALE GENOMIC DNA]</scope>
    <source>
        <strain evidence="18 19">Sr47</strain>
    </source>
</reference>
<dbReference type="PROSITE" id="PS51217">
    <property type="entry name" value="UVRD_HELICASE_CTER"/>
    <property type="match status" value="1"/>
</dbReference>
<dbReference type="InterPro" id="IPR000212">
    <property type="entry name" value="DNA_helicase_UvrD/REP"/>
</dbReference>
<dbReference type="Pfam" id="PF13361">
    <property type="entry name" value="UvrD_C"/>
    <property type="match status" value="1"/>
</dbReference>
<evidence type="ECO:0000259" key="16">
    <source>
        <dbReference type="PROSITE" id="PS51198"/>
    </source>
</evidence>
<dbReference type="GO" id="GO:0005524">
    <property type="term" value="F:ATP binding"/>
    <property type="evidence" value="ECO:0007669"/>
    <property type="project" value="UniProtKB-UniRule"/>
</dbReference>
<dbReference type="PROSITE" id="PS51198">
    <property type="entry name" value="UVRD_HELICASE_ATP_BIND"/>
    <property type="match status" value="1"/>
</dbReference>
<evidence type="ECO:0000259" key="17">
    <source>
        <dbReference type="PROSITE" id="PS51217"/>
    </source>
</evidence>
<organism evidence="18 19">
    <name type="scientific">Cryobacterium tagatosivorans</name>
    <dbReference type="NCBI Taxonomy" id="1259199"/>
    <lineage>
        <taxon>Bacteria</taxon>
        <taxon>Bacillati</taxon>
        <taxon>Actinomycetota</taxon>
        <taxon>Actinomycetes</taxon>
        <taxon>Micrococcales</taxon>
        <taxon>Microbacteriaceae</taxon>
        <taxon>Cryobacterium</taxon>
    </lineage>
</organism>
<keyword evidence="2" id="KW-0540">Nuclease</keyword>
<dbReference type="Pfam" id="PF00580">
    <property type="entry name" value="UvrD-helicase"/>
    <property type="match status" value="1"/>
</dbReference>
<dbReference type="GO" id="GO:0004527">
    <property type="term" value="F:exonuclease activity"/>
    <property type="evidence" value="ECO:0007669"/>
    <property type="project" value="UniProtKB-KW"/>
</dbReference>
<dbReference type="Gene3D" id="3.90.320.10">
    <property type="match status" value="1"/>
</dbReference>
<dbReference type="Pfam" id="PF12705">
    <property type="entry name" value="PDDEXK_1"/>
    <property type="match status" value="1"/>
</dbReference>
<keyword evidence="10" id="KW-0234">DNA repair</keyword>
<comment type="catalytic activity">
    <reaction evidence="12">
        <text>Couples ATP hydrolysis with the unwinding of duplex DNA by translocating in the 3'-5' direction.</text>
        <dbReference type="EC" id="5.6.2.4"/>
    </reaction>
</comment>
<evidence type="ECO:0000256" key="13">
    <source>
        <dbReference type="ARBA" id="ARBA00034808"/>
    </source>
</evidence>
<keyword evidence="3 15" id="KW-0547">Nucleotide-binding</keyword>
<feature type="domain" description="UvrD-like helicase ATP-binding" evidence="16">
    <location>
        <begin position="21"/>
        <end position="381"/>
    </location>
</feature>
<dbReference type="GO" id="GO:0005829">
    <property type="term" value="C:cytosol"/>
    <property type="evidence" value="ECO:0007669"/>
    <property type="project" value="TreeGrafter"/>
</dbReference>
<evidence type="ECO:0000256" key="15">
    <source>
        <dbReference type="PROSITE-ProRule" id="PRU00560"/>
    </source>
</evidence>
<dbReference type="Gene3D" id="1.10.486.10">
    <property type="entry name" value="PCRA, domain 4"/>
    <property type="match status" value="1"/>
</dbReference>
<accession>A0A4R8UGF2</accession>
<keyword evidence="6 15" id="KW-0347">Helicase</keyword>
<keyword evidence="7" id="KW-0269">Exonuclease</keyword>
<dbReference type="PANTHER" id="PTHR11070">
    <property type="entry name" value="UVRD / RECB / PCRA DNA HELICASE FAMILY MEMBER"/>
    <property type="match status" value="1"/>
</dbReference>